<dbReference type="InParanoid" id="K0KD58"/>
<dbReference type="eggNOG" id="KOG2603">
    <property type="taxonomic scope" value="Eukaryota"/>
</dbReference>
<evidence type="ECO:0000313" key="9">
    <source>
        <dbReference type="Proteomes" id="UP000009328"/>
    </source>
</evidence>
<reference evidence="8 9" key="1">
    <citation type="journal article" date="2012" name="Eukaryot. Cell">
        <title>Draft genome sequence of Wickerhamomyces ciferrii NRRL Y-1031 F-60-10.</title>
        <authorList>
            <person name="Schneider J."/>
            <person name="Andrea H."/>
            <person name="Blom J."/>
            <person name="Jaenicke S."/>
            <person name="Ruckert C."/>
            <person name="Schorsch C."/>
            <person name="Szczepanowski R."/>
            <person name="Farwick M."/>
            <person name="Goesmann A."/>
            <person name="Puhler A."/>
            <person name="Schaffer S."/>
            <person name="Tauch A."/>
            <person name="Kohler T."/>
            <person name="Brinkrolf K."/>
        </authorList>
    </citation>
    <scope>NUCLEOTIDE SEQUENCE [LARGE SCALE GENOMIC DNA]</scope>
    <source>
        <strain evidence="9">ATCC 14091 / BCRC 22168 / CBS 111 / JCM 3599 / NBRC 0793 / NRRL Y-1031 F-60-10</strain>
    </source>
</reference>
<dbReference type="FunCoup" id="K0KD58">
    <property type="interactions" value="137"/>
</dbReference>
<feature type="chain" id="PRO_5003837441" evidence="7">
    <location>
        <begin position="20"/>
        <end position="320"/>
    </location>
</feature>
<evidence type="ECO:0000256" key="4">
    <source>
        <dbReference type="ARBA" id="ARBA00022989"/>
    </source>
</evidence>
<dbReference type="Proteomes" id="UP000009328">
    <property type="component" value="Unassembled WGS sequence"/>
</dbReference>
<feature type="transmembrane region" description="Helical" evidence="6">
    <location>
        <begin position="173"/>
        <end position="190"/>
    </location>
</feature>
<dbReference type="GO" id="GO:0008250">
    <property type="term" value="C:oligosaccharyltransferase complex"/>
    <property type="evidence" value="ECO:0007669"/>
    <property type="project" value="TreeGrafter"/>
</dbReference>
<dbReference type="EMBL" id="CAIF01000007">
    <property type="protein sequence ID" value="CCH40821.1"/>
    <property type="molecule type" value="Genomic_DNA"/>
</dbReference>
<dbReference type="Gene3D" id="3.40.30.10">
    <property type="entry name" value="Glutaredoxin"/>
    <property type="match status" value="1"/>
</dbReference>
<feature type="signal peptide" evidence="7">
    <location>
        <begin position="1"/>
        <end position="19"/>
    </location>
</feature>
<proteinExistence type="inferred from homology"/>
<dbReference type="InterPro" id="IPR021149">
    <property type="entry name" value="OligosaccharylTrfase_OST3/OST6"/>
</dbReference>
<evidence type="ECO:0000313" key="8">
    <source>
        <dbReference type="EMBL" id="CCH40821.1"/>
    </source>
</evidence>
<protein>
    <submittedName>
        <fullName evidence="8">Magnesium transporter protein 1</fullName>
    </submittedName>
</protein>
<keyword evidence="7" id="KW-0732">Signal</keyword>
<accession>K0KD58</accession>
<dbReference type="InterPro" id="IPR036249">
    <property type="entry name" value="Thioredoxin-like_sf"/>
</dbReference>
<feature type="transmembrane region" description="Helical" evidence="6">
    <location>
        <begin position="202"/>
        <end position="227"/>
    </location>
</feature>
<dbReference type="GO" id="GO:0018279">
    <property type="term" value="P:protein N-linked glycosylation via asparagine"/>
    <property type="evidence" value="ECO:0007669"/>
    <property type="project" value="TreeGrafter"/>
</dbReference>
<dbReference type="AlphaFoldDB" id="K0KD58"/>
<evidence type="ECO:0000256" key="2">
    <source>
        <dbReference type="ARBA" id="ARBA00009561"/>
    </source>
</evidence>
<evidence type="ECO:0000256" key="6">
    <source>
        <dbReference type="SAM" id="Phobius"/>
    </source>
</evidence>
<comment type="similarity">
    <text evidence="2">Belongs to the OST3/OST6 family.</text>
</comment>
<keyword evidence="4 6" id="KW-1133">Transmembrane helix</keyword>
<keyword evidence="9" id="KW-1185">Reference proteome</keyword>
<keyword evidence="5 6" id="KW-0472">Membrane</keyword>
<evidence type="ECO:0000256" key="7">
    <source>
        <dbReference type="SAM" id="SignalP"/>
    </source>
</evidence>
<dbReference type="Pfam" id="PF04756">
    <property type="entry name" value="OST3_OST6"/>
    <property type="match status" value="1"/>
</dbReference>
<dbReference type="STRING" id="1206466.K0KD58"/>
<evidence type="ECO:0000256" key="1">
    <source>
        <dbReference type="ARBA" id="ARBA00004477"/>
    </source>
</evidence>
<comment type="caution">
    <text evidence="8">The sequence shown here is derived from an EMBL/GenBank/DDBJ whole genome shotgun (WGS) entry which is preliminary data.</text>
</comment>
<dbReference type="PANTHER" id="PTHR12692:SF3">
    <property type="entry name" value="DOLICHYL-DIPHOSPHOOLIGOSACCHARIDE--PROTEIN GLYCOSYLTRANSFERASE SUBUNIT OST6"/>
    <property type="match status" value="1"/>
</dbReference>
<comment type="subcellular location">
    <subcellularLocation>
        <location evidence="1">Endoplasmic reticulum membrane</location>
        <topology evidence="1">Multi-pass membrane protein</topology>
    </subcellularLocation>
</comment>
<dbReference type="HOGENOM" id="CLU_052855_2_0_1"/>
<evidence type="ECO:0000256" key="5">
    <source>
        <dbReference type="ARBA" id="ARBA00023136"/>
    </source>
</evidence>
<gene>
    <name evidence="8" type="ORF">BN7_355</name>
</gene>
<dbReference type="SUPFAM" id="SSF52833">
    <property type="entry name" value="Thioredoxin-like"/>
    <property type="match status" value="1"/>
</dbReference>
<keyword evidence="3 6" id="KW-0812">Transmembrane</keyword>
<name>K0KD58_WICCF</name>
<feature type="transmembrane region" description="Helical" evidence="6">
    <location>
        <begin position="286"/>
        <end position="306"/>
    </location>
</feature>
<organism evidence="8 9">
    <name type="scientific">Wickerhamomyces ciferrii (strain ATCC 14091 / BCRC 22168 / CBS 111 / JCM 3599 / NBRC 0793 / NRRL Y-1031 F-60-10)</name>
    <name type="common">Yeast</name>
    <name type="synonym">Pichia ciferrii</name>
    <dbReference type="NCBI Taxonomy" id="1206466"/>
    <lineage>
        <taxon>Eukaryota</taxon>
        <taxon>Fungi</taxon>
        <taxon>Dikarya</taxon>
        <taxon>Ascomycota</taxon>
        <taxon>Saccharomycotina</taxon>
        <taxon>Saccharomycetes</taxon>
        <taxon>Phaffomycetales</taxon>
        <taxon>Wickerhamomycetaceae</taxon>
        <taxon>Wickerhamomyces</taxon>
    </lineage>
</organism>
<feature type="transmembrane region" description="Helical" evidence="6">
    <location>
        <begin position="247"/>
        <end position="274"/>
    </location>
</feature>
<sequence>MNRSQFLLILTVFIQTVFCALSSESLNTLKTDQGIIYLNNDNFHQIITGDRDYYLSVLFTTTSEKFGCDTCKKFDPQYKLVSKSFHSTNPESNDVFFTIVEFETTEQVFRDLGLKEVPKLWVFPPTKDPNYNVTSPHFPYTISESALNDPLDFASFITKISNTKIIIQPDFEISSFALYFFATFFSVLILKKKILNKVNKSIIIRFIVVLITTILVSGYMFTVIRGIPLIAKDDKGHIMYFSGGQHWQFGLETFVITGIYLSLGGLIVGLTSYIPKINDDVIKNSLTLVFSFGVFYIFNYLTKIFLVKDPGYPYQLTKWL</sequence>
<dbReference type="PANTHER" id="PTHR12692">
    <property type="entry name" value="DOLICHYL-DIPHOSPHOOLIGOSACCHARIDE--PROTEIN GLYCOSYLTRANSFERASE-RELATED"/>
    <property type="match status" value="1"/>
</dbReference>
<evidence type="ECO:0000256" key="3">
    <source>
        <dbReference type="ARBA" id="ARBA00022692"/>
    </source>
</evidence>